<gene>
    <name evidence="2" type="ORF">V8G54_017203</name>
</gene>
<feature type="transmembrane region" description="Helical" evidence="1">
    <location>
        <begin position="187"/>
        <end position="205"/>
    </location>
</feature>
<dbReference type="AlphaFoldDB" id="A0AAQ3NPB7"/>
<organism evidence="2 3">
    <name type="scientific">Vigna mungo</name>
    <name type="common">Black gram</name>
    <name type="synonym">Phaseolus mungo</name>
    <dbReference type="NCBI Taxonomy" id="3915"/>
    <lineage>
        <taxon>Eukaryota</taxon>
        <taxon>Viridiplantae</taxon>
        <taxon>Streptophyta</taxon>
        <taxon>Embryophyta</taxon>
        <taxon>Tracheophyta</taxon>
        <taxon>Spermatophyta</taxon>
        <taxon>Magnoliopsida</taxon>
        <taxon>eudicotyledons</taxon>
        <taxon>Gunneridae</taxon>
        <taxon>Pentapetalae</taxon>
        <taxon>rosids</taxon>
        <taxon>fabids</taxon>
        <taxon>Fabales</taxon>
        <taxon>Fabaceae</taxon>
        <taxon>Papilionoideae</taxon>
        <taxon>50 kb inversion clade</taxon>
        <taxon>NPAAA clade</taxon>
        <taxon>indigoferoid/millettioid clade</taxon>
        <taxon>Phaseoleae</taxon>
        <taxon>Vigna</taxon>
    </lineage>
</organism>
<feature type="transmembrane region" description="Helical" evidence="1">
    <location>
        <begin position="158"/>
        <end position="175"/>
    </location>
</feature>
<protein>
    <submittedName>
        <fullName evidence="2">Uncharacterized protein</fullName>
    </submittedName>
</protein>
<evidence type="ECO:0000313" key="2">
    <source>
        <dbReference type="EMBL" id="WVZ12673.1"/>
    </source>
</evidence>
<evidence type="ECO:0000256" key="1">
    <source>
        <dbReference type="SAM" id="Phobius"/>
    </source>
</evidence>
<accession>A0AAQ3NPB7</accession>
<keyword evidence="1" id="KW-0472">Membrane</keyword>
<reference evidence="2 3" key="1">
    <citation type="journal article" date="2023" name="Life. Sci Alliance">
        <title>Evolutionary insights into 3D genome organization and epigenetic landscape of Vigna mungo.</title>
        <authorList>
            <person name="Junaid A."/>
            <person name="Singh B."/>
            <person name="Bhatia S."/>
        </authorList>
    </citation>
    <scope>NUCLEOTIDE SEQUENCE [LARGE SCALE GENOMIC DNA]</scope>
    <source>
        <strain evidence="2">Urdbean</strain>
    </source>
</reference>
<name>A0AAQ3NPB7_VIGMU</name>
<proteinExistence type="predicted"/>
<keyword evidence="1" id="KW-1133">Transmembrane helix</keyword>
<dbReference type="EMBL" id="CP144696">
    <property type="protein sequence ID" value="WVZ12673.1"/>
    <property type="molecule type" value="Genomic_DNA"/>
</dbReference>
<feature type="transmembrane region" description="Helical" evidence="1">
    <location>
        <begin position="121"/>
        <end position="138"/>
    </location>
</feature>
<evidence type="ECO:0000313" key="3">
    <source>
        <dbReference type="Proteomes" id="UP001374535"/>
    </source>
</evidence>
<keyword evidence="1" id="KW-0812">Transmembrane</keyword>
<sequence>MPSLIVLRRSTSLSLLSESKISHPLHARHRSLHRRTDTAAAAGGPSYNCSAYRLSLARLHRRTNDECRESAATVVLIAVVFPFAESIQRTRLRRTPRLPRRRSQAGRRAITVPSTVALHDHGAEVASVVVIVIVVIVVQRRSATKVLGEALEKRRERGVFVVVVVFAAVVFVHHGRVRIVMRLRAAGFPPAVSLYAVVVIAFIVVNHEG</sequence>
<dbReference type="Proteomes" id="UP001374535">
    <property type="component" value="Chromosome 5"/>
</dbReference>
<keyword evidence="3" id="KW-1185">Reference proteome</keyword>